<comment type="caution">
    <text evidence="2">The sequence shown here is derived from an EMBL/GenBank/DDBJ whole genome shotgun (WGS) entry which is preliminary data.</text>
</comment>
<dbReference type="EMBL" id="JAIFRP010000031">
    <property type="protein sequence ID" value="KAK2582196.1"/>
    <property type="molecule type" value="Genomic_DNA"/>
</dbReference>
<accession>A0AAD9VPE4</accession>
<feature type="region of interest" description="Disordered" evidence="1">
    <location>
        <begin position="120"/>
        <end position="149"/>
    </location>
</feature>
<reference evidence="2" key="2">
    <citation type="journal article" date="2023" name="Commun. Biol.">
        <title>Intrasexual cuticular hydrocarbon dimorphism in a wasp sheds light on hydrocarbon biosynthesis genes in Hymenoptera.</title>
        <authorList>
            <person name="Moris V.C."/>
            <person name="Podsiadlowski L."/>
            <person name="Martin S."/>
            <person name="Oeyen J.P."/>
            <person name="Donath A."/>
            <person name="Petersen M."/>
            <person name="Wilbrandt J."/>
            <person name="Misof B."/>
            <person name="Liedtke D."/>
            <person name="Thamm M."/>
            <person name="Scheiner R."/>
            <person name="Schmitt T."/>
            <person name="Niehuis O."/>
        </authorList>
    </citation>
    <scope>NUCLEOTIDE SEQUENCE</scope>
    <source>
        <strain evidence="2">GBR_01_08_01A</strain>
    </source>
</reference>
<proteinExistence type="predicted"/>
<dbReference type="Proteomes" id="UP001258017">
    <property type="component" value="Unassembled WGS sequence"/>
</dbReference>
<sequence>MSTVPRCRYLQRNGTDLRGLYSTGRGEKEDAMRTSLAEKQTSLQFGLFSIQASNRTSNLDRSEHRARIKSIRVVHVKREDNYLFLGSVTPYESEERQPMLLLARDPESMEVQERLVNVTGNKNRPSGSRKLQSLQAACTDSETDNVYGS</sequence>
<organism evidence="2 3">
    <name type="scientific">Odynerus spinipes</name>
    <dbReference type="NCBI Taxonomy" id="1348599"/>
    <lineage>
        <taxon>Eukaryota</taxon>
        <taxon>Metazoa</taxon>
        <taxon>Ecdysozoa</taxon>
        <taxon>Arthropoda</taxon>
        <taxon>Hexapoda</taxon>
        <taxon>Insecta</taxon>
        <taxon>Pterygota</taxon>
        <taxon>Neoptera</taxon>
        <taxon>Endopterygota</taxon>
        <taxon>Hymenoptera</taxon>
        <taxon>Apocrita</taxon>
        <taxon>Aculeata</taxon>
        <taxon>Vespoidea</taxon>
        <taxon>Vespidae</taxon>
        <taxon>Eumeninae</taxon>
        <taxon>Odynerus</taxon>
    </lineage>
</organism>
<reference evidence="2" key="1">
    <citation type="submission" date="2021-08" db="EMBL/GenBank/DDBJ databases">
        <authorList>
            <person name="Misof B."/>
            <person name="Oliver O."/>
            <person name="Podsiadlowski L."/>
            <person name="Donath A."/>
            <person name="Peters R."/>
            <person name="Mayer C."/>
            <person name="Rust J."/>
            <person name="Gunkel S."/>
            <person name="Lesny P."/>
            <person name="Martin S."/>
            <person name="Oeyen J.P."/>
            <person name="Petersen M."/>
            <person name="Panagiotis P."/>
            <person name="Wilbrandt J."/>
            <person name="Tanja T."/>
        </authorList>
    </citation>
    <scope>NUCLEOTIDE SEQUENCE</scope>
    <source>
        <strain evidence="2">GBR_01_08_01A</strain>
        <tissue evidence="2">Thorax + abdomen</tissue>
    </source>
</reference>
<protein>
    <submittedName>
        <fullName evidence="2">Uncharacterized protein</fullName>
    </submittedName>
</protein>
<evidence type="ECO:0000256" key="1">
    <source>
        <dbReference type="SAM" id="MobiDB-lite"/>
    </source>
</evidence>
<evidence type="ECO:0000313" key="3">
    <source>
        <dbReference type="Proteomes" id="UP001258017"/>
    </source>
</evidence>
<name>A0AAD9VPE4_9HYME</name>
<gene>
    <name evidence="2" type="ORF">KPH14_004549</name>
</gene>
<evidence type="ECO:0000313" key="2">
    <source>
        <dbReference type="EMBL" id="KAK2582196.1"/>
    </source>
</evidence>
<keyword evidence="3" id="KW-1185">Reference proteome</keyword>
<dbReference type="AlphaFoldDB" id="A0AAD9VPE4"/>